<comment type="caution">
    <text evidence="1">The sequence shown here is derived from an EMBL/GenBank/DDBJ whole genome shotgun (WGS) entry which is preliminary data.</text>
</comment>
<reference evidence="1" key="1">
    <citation type="submission" date="2021-04" db="EMBL/GenBank/DDBJ databases">
        <title>Genome based classification of Actinospica acidithermotolerans sp. nov., an actinobacterium isolated from an Indonesian hot spring.</title>
        <authorList>
            <person name="Kusuma A.B."/>
            <person name="Putra K.E."/>
            <person name="Nafisah S."/>
            <person name="Loh J."/>
            <person name="Nouioui I."/>
            <person name="Goodfellow M."/>
        </authorList>
    </citation>
    <scope>NUCLEOTIDE SEQUENCE</scope>
    <source>
        <strain evidence="1">CSCA 57</strain>
    </source>
</reference>
<protein>
    <submittedName>
        <fullName evidence="1">DUF2255 family protein</fullName>
    </submittedName>
</protein>
<proteinExistence type="predicted"/>
<dbReference type="InterPro" id="IPR012349">
    <property type="entry name" value="Split_barrel_FMN-bd"/>
</dbReference>
<dbReference type="SUPFAM" id="SSF50475">
    <property type="entry name" value="FMN-binding split barrel"/>
    <property type="match status" value="1"/>
</dbReference>
<evidence type="ECO:0000313" key="1">
    <source>
        <dbReference type="EMBL" id="MBR7839245.1"/>
    </source>
</evidence>
<keyword evidence="2" id="KW-1185">Reference proteome</keyword>
<dbReference type="AlphaFoldDB" id="A0A941EWP9"/>
<dbReference type="InterPro" id="IPR016888">
    <property type="entry name" value="UCP028498"/>
</dbReference>
<accession>A0A941EWP9</accession>
<organism evidence="1 2">
    <name type="scientific">Actinospica durhamensis</name>
    <dbReference type="NCBI Taxonomy" id="1508375"/>
    <lineage>
        <taxon>Bacteria</taxon>
        <taxon>Bacillati</taxon>
        <taxon>Actinomycetota</taxon>
        <taxon>Actinomycetes</taxon>
        <taxon>Catenulisporales</taxon>
        <taxon>Actinospicaceae</taxon>
        <taxon>Actinospica</taxon>
    </lineage>
</organism>
<dbReference type="EMBL" id="JAGSOG010000403">
    <property type="protein sequence ID" value="MBR7839245.1"/>
    <property type="molecule type" value="Genomic_DNA"/>
</dbReference>
<dbReference type="Proteomes" id="UP000675781">
    <property type="component" value="Unassembled WGS sequence"/>
</dbReference>
<evidence type="ECO:0000313" key="2">
    <source>
        <dbReference type="Proteomes" id="UP000675781"/>
    </source>
</evidence>
<sequence>MTTWTGDELSRIEQDDELEVAPVRGDGAPHAPLPVWFVRDGEDLFIRSFHGESGVWYRAARASHEGRIQCGDVAKDVTFVEADDPGLNDRIDAAYRTKYGRFGARYVDSLVAARDTTLQLMPR</sequence>
<name>A0A941EWP9_9ACTN</name>
<dbReference type="Pfam" id="PF10012">
    <property type="entry name" value="DUF2255"/>
    <property type="match status" value="1"/>
</dbReference>
<dbReference type="Gene3D" id="2.30.110.10">
    <property type="entry name" value="Electron Transport, Fmn-binding Protein, Chain A"/>
    <property type="match status" value="1"/>
</dbReference>
<gene>
    <name evidence="1" type="ORF">KDL01_38650</name>
</gene>
<dbReference type="RefSeq" id="WP_212533684.1">
    <property type="nucleotide sequence ID" value="NZ_JAGSOG010000403.1"/>
</dbReference>